<organism evidence="3 4">
    <name type="scientific">Oryza sativa subsp. japonica</name>
    <name type="common">Rice</name>
    <dbReference type="NCBI Taxonomy" id="39947"/>
    <lineage>
        <taxon>Eukaryota</taxon>
        <taxon>Viridiplantae</taxon>
        <taxon>Streptophyta</taxon>
        <taxon>Embryophyta</taxon>
        <taxon>Tracheophyta</taxon>
        <taxon>Spermatophyta</taxon>
        <taxon>Magnoliopsida</taxon>
        <taxon>Liliopsida</taxon>
        <taxon>Poales</taxon>
        <taxon>Poaceae</taxon>
        <taxon>BOP clade</taxon>
        <taxon>Oryzoideae</taxon>
        <taxon>Oryzeae</taxon>
        <taxon>Oryzinae</taxon>
        <taxon>Oryza</taxon>
        <taxon>Oryza sativa</taxon>
    </lineage>
</organism>
<dbReference type="EMBL" id="AP008214">
    <property type="protein sequence ID" value="BAF22684.1"/>
    <property type="molecule type" value="Genomic_DNA"/>
</dbReference>
<feature type="region of interest" description="Disordered" evidence="1">
    <location>
        <begin position="1"/>
        <end position="107"/>
    </location>
</feature>
<feature type="compositionally biased region" description="Basic residues" evidence="1">
    <location>
        <begin position="14"/>
        <end position="33"/>
    </location>
</feature>
<evidence type="ECO:0000313" key="4">
    <source>
        <dbReference type="Proteomes" id="UP000000763"/>
    </source>
</evidence>
<evidence type="ECO:0000313" key="3">
    <source>
        <dbReference type="EMBL" id="BAF22684.1"/>
    </source>
</evidence>
<dbReference type="KEGG" id="dosa:Os08g0103100"/>
<name>Q0J8N1_ORYSJ</name>
<keyword evidence="2" id="KW-0472">Membrane</keyword>
<evidence type="ECO:0000256" key="1">
    <source>
        <dbReference type="SAM" id="MobiDB-lite"/>
    </source>
</evidence>
<feature type="compositionally biased region" description="Pro residues" evidence="1">
    <location>
        <begin position="89"/>
        <end position="98"/>
    </location>
</feature>
<keyword evidence="2" id="KW-0812">Transmembrane</keyword>
<feature type="compositionally biased region" description="Low complexity" evidence="1">
    <location>
        <begin position="71"/>
        <end position="87"/>
    </location>
</feature>
<keyword evidence="2" id="KW-1133">Transmembrane helix</keyword>
<feature type="compositionally biased region" description="Basic residues" evidence="1">
    <location>
        <begin position="54"/>
        <end position="70"/>
    </location>
</feature>
<feature type="compositionally biased region" description="Basic and acidic residues" evidence="1">
    <location>
        <begin position="1"/>
        <end position="13"/>
    </location>
</feature>
<protein>
    <submittedName>
        <fullName evidence="3">Os08g0103100 protein</fullName>
    </submittedName>
</protein>
<gene>
    <name evidence="3" type="ordered locus">Os08g0103100</name>
</gene>
<proteinExistence type="predicted"/>
<feature type="transmembrane region" description="Helical" evidence="2">
    <location>
        <begin position="138"/>
        <end position="162"/>
    </location>
</feature>
<reference evidence="3 4" key="1">
    <citation type="journal article" date="2005" name="Nature">
        <title>The map-based sequence of the rice genome.</title>
        <authorList>
            <consortium name="International rice genome sequencing project (IRGSP)"/>
            <person name="Matsumoto T."/>
            <person name="Wu J."/>
            <person name="Kanamori H."/>
            <person name="Katayose Y."/>
            <person name="Fujisawa M."/>
            <person name="Namiki N."/>
            <person name="Mizuno H."/>
            <person name="Yamamoto K."/>
            <person name="Antonio B.A."/>
            <person name="Baba T."/>
            <person name="Sakata K."/>
            <person name="Nagamura Y."/>
            <person name="Aoki H."/>
            <person name="Arikawa K."/>
            <person name="Arita K."/>
            <person name="Bito T."/>
            <person name="Chiden Y."/>
            <person name="Fujitsuka N."/>
            <person name="Fukunaka R."/>
            <person name="Hamada M."/>
            <person name="Harada C."/>
            <person name="Hayashi A."/>
            <person name="Hijishita S."/>
            <person name="Honda M."/>
            <person name="Hosokawa S."/>
            <person name="Ichikawa Y."/>
            <person name="Idonuma A."/>
            <person name="Iijima M."/>
            <person name="Ikeda M."/>
            <person name="Ikeno M."/>
            <person name="Ito K."/>
            <person name="Ito S."/>
            <person name="Ito T."/>
            <person name="Ito Y."/>
            <person name="Ito Y."/>
            <person name="Iwabuchi A."/>
            <person name="Kamiya K."/>
            <person name="Karasawa W."/>
            <person name="Kurita K."/>
            <person name="Katagiri S."/>
            <person name="Kikuta A."/>
            <person name="Kobayashi H."/>
            <person name="Kobayashi N."/>
            <person name="Machita K."/>
            <person name="Maehara T."/>
            <person name="Masukawa M."/>
            <person name="Mizubayashi T."/>
            <person name="Mukai Y."/>
            <person name="Nagasaki H."/>
            <person name="Nagata Y."/>
            <person name="Naito S."/>
            <person name="Nakashima M."/>
            <person name="Nakama Y."/>
            <person name="Nakamichi Y."/>
            <person name="Nakamura M."/>
            <person name="Meguro A."/>
            <person name="Negishi M."/>
            <person name="Ohta I."/>
            <person name="Ohta T."/>
            <person name="Okamoto M."/>
            <person name="Ono N."/>
            <person name="Saji S."/>
            <person name="Sakaguchi M."/>
            <person name="Sakai K."/>
            <person name="Shibata M."/>
            <person name="Shimokawa T."/>
            <person name="Song J."/>
            <person name="Takazaki Y."/>
            <person name="Terasawa K."/>
            <person name="Tsugane M."/>
            <person name="Tsuji K."/>
            <person name="Ueda S."/>
            <person name="Waki K."/>
            <person name="Yamagata H."/>
            <person name="Yamamoto M."/>
            <person name="Yamamoto S."/>
            <person name="Yamane H."/>
            <person name="Yoshiki S."/>
            <person name="Yoshihara R."/>
            <person name="Yukawa K."/>
            <person name="Zhong H."/>
            <person name="Yano M."/>
            <person name="Yuan Q."/>
            <person name="Ouyang S."/>
            <person name="Liu J."/>
            <person name="Jones K.M."/>
            <person name="Gansberger K."/>
            <person name="Moffat K."/>
            <person name="Hill J."/>
            <person name="Bera J."/>
            <person name="Fadrosh D."/>
            <person name="Jin S."/>
            <person name="Johri S."/>
            <person name="Kim M."/>
            <person name="Overton L."/>
            <person name="Reardon M."/>
            <person name="Tsitrin T."/>
            <person name="Vuong H."/>
            <person name="Weaver B."/>
            <person name="Ciecko A."/>
            <person name="Tallon L."/>
            <person name="Jackson J."/>
            <person name="Pai G."/>
            <person name="Aken S.V."/>
            <person name="Utterback T."/>
            <person name="Reidmuller S."/>
            <person name="Feldblyum T."/>
            <person name="Hsiao J."/>
            <person name="Zismann V."/>
            <person name="Iobst S."/>
            <person name="de Vazeille A.R."/>
            <person name="Buell C.R."/>
            <person name="Ying K."/>
            <person name="Li Y."/>
            <person name="Lu T."/>
            <person name="Huang Y."/>
            <person name="Zhao Q."/>
            <person name="Feng Q."/>
            <person name="Zhang L."/>
            <person name="Zhu J."/>
            <person name="Weng Q."/>
            <person name="Mu J."/>
            <person name="Lu Y."/>
            <person name="Fan D."/>
            <person name="Liu Y."/>
            <person name="Guan J."/>
            <person name="Zhang Y."/>
            <person name="Yu S."/>
            <person name="Liu X."/>
            <person name="Zhang Y."/>
            <person name="Hong G."/>
            <person name="Han B."/>
            <person name="Choisne N."/>
            <person name="Demange N."/>
            <person name="Orjeda G."/>
            <person name="Samain S."/>
            <person name="Cattolico L."/>
            <person name="Pelletier E."/>
            <person name="Couloux A."/>
            <person name="Segurens B."/>
            <person name="Wincker P."/>
            <person name="D'Hont A."/>
            <person name="Scarpelli C."/>
            <person name="Weissenbach J."/>
            <person name="Salanoubat M."/>
            <person name="Quetier F."/>
            <person name="Yu Y."/>
            <person name="Kim H.R."/>
            <person name="Rambo T."/>
            <person name="Currie J."/>
            <person name="Collura K."/>
            <person name="Luo M."/>
            <person name="Yang T."/>
            <person name="Ammiraju J.S.S."/>
            <person name="Engler F."/>
            <person name="Soderlund C."/>
            <person name="Wing R.A."/>
            <person name="Palmer L.E."/>
            <person name="de la Bastide M."/>
            <person name="Spiegel L."/>
            <person name="Nascimento L."/>
            <person name="Zutavern T."/>
            <person name="O'Shaughnessy A."/>
            <person name="Dike S."/>
            <person name="Dedhia N."/>
            <person name="Preston R."/>
            <person name="Balija V."/>
            <person name="McCombie W.R."/>
            <person name="Chow T."/>
            <person name="Chen H."/>
            <person name="Chung M."/>
            <person name="Chen C."/>
            <person name="Shaw J."/>
            <person name="Wu H."/>
            <person name="Hsiao K."/>
            <person name="Chao Y."/>
            <person name="Chu M."/>
            <person name="Cheng C."/>
            <person name="Hour A."/>
            <person name="Lee P."/>
            <person name="Lin S."/>
            <person name="Lin Y."/>
            <person name="Liou J."/>
            <person name="Liu S."/>
            <person name="Hsing Y."/>
            <person name="Raghuvanshi S."/>
            <person name="Mohanty A."/>
            <person name="Bharti A.K."/>
            <person name="Gaur A."/>
            <person name="Gupta V."/>
            <person name="Kumar D."/>
            <person name="Ravi V."/>
            <person name="Vij S."/>
            <person name="Kapur A."/>
            <person name="Khurana P."/>
            <person name="Khurana P."/>
            <person name="Khurana J.P."/>
            <person name="Tyagi A.K."/>
            <person name="Gaikwad K."/>
            <person name="Singh A."/>
            <person name="Dalal V."/>
            <person name="Srivastava S."/>
            <person name="Dixit A."/>
            <person name="Pal A.K."/>
            <person name="Ghazi I.A."/>
            <person name="Yadav M."/>
            <person name="Pandit A."/>
            <person name="Bhargava A."/>
            <person name="Sureshbabu K."/>
            <person name="Batra K."/>
            <person name="Sharma T.R."/>
            <person name="Mohapatra T."/>
            <person name="Singh N.K."/>
            <person name="Messing J."/>
            <person name="Nelson A.B."/>
            <person name="Fuks G."/>
            <person name="Kavchok S."/>
            <person name="Keizer G."/>
            <person name="Linton E."/>
            <person name="Llaca V."/>
            <person name="Song R."/>
            <person name="Tanyolac B."/>
            <person name="Young S."/>
            <person name="Ho-Il K."/>
            <person name="Hahn J.H."/>
            <person name="Sangsakoo G."/>
            <person name="Vanavichit A."/>
            <person name="de Mattos Luiz.A.T."/>
            <person name="Zimmer P.D."/>
            <person name="Malone G."/>
            <person name="Dellagostin O."/>
            <person name="de Oliveira A.C."/>
            <person name="Bevan M."/>
            <person name="Bancroft I."/>
            <person name="Minx P."/>
            <person name="Cordum H."/>
            <person name="Wilson R."/>
            <person name="Cheng Z."/>
            <person name="Jin W."/>
            <person name="Jiang J."/>
            <person name="Leong S.A."/>
            <person name="Iwama H."/>
            <person name="Gojobori T."/>
            <person name="Itoh T."/>
            <person name="Niimura Y."/>
            <person name="Fujii Y."/>
            <person name="Habara T."/>
            <person name="Sakai H."/>
            <person name="Sato Y."/>
            <person name="Wilson G."/>
            <person name="Kumar K."/>
            <person name="McCouch S."/>
            <person name="Juretic N."/>
            <person name="Hoen D."/>
            <person name="Wright S."/>
            <person name="Bruskiewich R."/>
            <person name="Bureau T."/>
            <person name="Miyao A."/>
            <person name="Hirochika H."/>
            <person name="Nishikawa T."/>
            <person name="Kadowaki K."/>
            <person name="Sugiura M."/>
            <person name="Burr B."/>
            <person name="Sasaki T."/>
        </authorList>
    </citation>
    <scope>NUCLEOTIDE SEQUENCE [LARGE SCALE GENOMIC DNA]</scope>
    <source>
        <strain evidence="4">cv. Nipponbare</strain>
    </source>
</reference>
<dbReference type="AlphaFoldDB" id="Q0J8N1"/>
<dbReference type="Proteomes" id="UP000000763">
    <property type="component" value="Chromosome 8"/>
</dbReference>
<sequence>MLFKGDRSSDGSRRGQRVWRRSSRRGQRIRRRLGAQAVDPATTRGTGGGSGLGQRRRGKREGPHCRRRLLPPRADAGGAPHHAAAAPSLTPPQHPLRAPPRALGAPPPPHPQITAATRVARERMCVARERERELHGGWIGFLRVFWALRILVTFSSLFFWYFGHYEY</sequence>
<evidence type="ECO:0000256" key="2">
    <source>
        <dbReference type="SAM" id="Phobius"/>
    </source>
</evidence>
<reference evidence="4" key="2">
    <citation type="journal article" date="2008" name="Nucleic Acids Res.">
        <title>The rice annotation project database (RAP-DB): 2008 update.</title>
        <authorList>
            <consortium name="The rice annotation project (RAP)"/>
        </authorList>
    </citation>
    <scope>GENOME REANNOTATION</scope>
    <source>
        <strain evidence="4">cv. Nipponbare</strain>
    </source>
</reference>
<accession>Q0J8N1</accession>